<keyword evidence="2" id="KW-1185">Reference proteome</keyword>
<dbReference type="Proteomes" id="UP000018747">
    <property type="component" value="Unassembled WGS sequence"/>
</dbReference>
<protein>
    <submittedName>
        <fullName evidence="1">Uncharacterized protein</fullName>
    </submittedName>
</protein>
<proteinExistence type="predicted"/>
<evidence type="ECO:0000313" key="2">
    <source>
        <dbReference type="Proteomes" id="UP000018747"/>
    </source>
</evidence>
<accession>V6IAA7</accession>
<organism evidence="1 2">
    <name type="scientific">Leptospira alexanderi serovar Manhao 3 str. L 60</name>
    <dbReference type="NCBI Taxonomy" id="1049759"/>
    <lineage>
        <taxon>Bacteria</taxon>
        <taxon>Pseudomonadati</taxon>
        <taxon>Spirochaetota</taxon>
        <taxon>Spirochaetia</taxon>
        <taxon>Leptospirales</taxon>
        <taxon>Leptospiraceae</taxon>
        <taxon>Leptospira</taxon>
    </lineage>
</organism>
<comment type="caution">
    <text evidence="1">The sequence shown here is derived from an EMBL/GenBank/DDBJ whole genome shotgun (WGS) entry which is preliminary data.</text>
</comment>
<name>V6IAA7_9LEPT</name>
<evidence type="ECO:0000313" key="1">
    <source>
        <dbReference type="EMBL" id="EQA60508.1"/>
    </source>
</evidence>
<gene>
    <name evidence="1" type="ORF">LEP1GSC062_0180</name>
</gene>
<dbReference type="EMBL" id="AHMT02000061">
    <property type="protein sequence ID" value="EQA60508.1"/>
    <property type="molecule type" value="Genomic_DNA"/>
</dbReference>
<sequence length="42" mass="5025">MRFIGDSKNQSPASIRNFILCEIPRYAPKKCKYFQILNIEKY</sequence>
<reference evidence="1" key="1">
    <citation type="submission" date="2013-05" db="EMBL/GenBank/DDBJ databases">
        <authorList>
            <person name="Harkins D.M."/>
            <person name="Durkin A.S."/>
            <person name="Brinkac L.M."/>
            <person name="Haft D.H."/>
            <person name="Selengut J.D."/>
            <person name="Sanka R."/>
            <person name="DePew J."/>
            <person name="Purushe J."/>
            <person name="Hartskeerl R.A."/>
            <person name="Ahmed A."/>
            <person name="van der Linden H."/>
            <person name="Goris M.G.A."/>
            <person name="Vinetz J.M."/>
            <person name="Sutton G.G."/>
            <person name="Nierman W.C."/>
            <person name="Fouts D.E."/>
        </authorList>
    </citation>
    <scope>NUCLEOTIDE SEQUENCE [LARGE SCALE GENOMIC DNA]</scope>
    <source>
        <strain evidence="1">L 60</strain>
    </source>
</reference>
<dbReference type="AlphaFoldDB" id="V6IAA7"/>